<keyword evidence="2" id="KW-1185">Reference proteome</keyword>
<name>A0A7S5R4Z5_9CAUD</name>
<proteinExistence type="predicted"/>
<organism evidence="1 2">
    <name type="scientific">Rhizobium phage RHph_TM30</name>
    <dbReference type="NCBI Taxonomy" id="2509764"/>
    <lineage>
        <taxon>Viruses</taxon>
        <taxon>Duplodnaviria</taxon>
        <taxon>Heunggongvirae</taxon>
        <taxon>Uroviricota</taxon>
        <taxon>Caudoviricetes</taxon>
        <taxon>Kleczkowskaviridae</taxon>
        <taxon>Cuauhnahuacvirus</taxon>
        <taxon>Cuauhnahuacvirus TM30</taxon>
    </lineage>
</organism>
<gene>
    <name evidence="1" type="ORF">EVB93_139</name>
</gene>
<evidence type="ECO:0000313" key="2">
    <source>
        <dbReference type="Proteomes" id="UP000629603"/>
    </source>
</evidence>
<reference evidence="1 2" key="1">
    <citation type="submission" date="2020-01" db="EMBL/GenBank/DDBJ databases">
        <title>Patterns of diversity and host range of bacteriophage communities associated with bean-nodulatin bacteria.</title>
        <authorList>
            <person name="Vann Cauwenberghe J."/>
            <person name="Santamaria R.I."/>
            <person name="Bustos P."/>
            <person name="Juarez S."/>
            <person name="Gonzalez V."/>
        </authorList>
    </citation>
    <scope>NUCLEOTIDE SEQUENCE [LARGE SCALE GENOMIC DNA]</scope>
</reference>
<dbReference type="Proteomes" id="UP000629603">
    <property type="component" value="Segment"/>
</dbReference>
<evidence type="ECO:0000313" key="1">
    <source>
        <dbReference type="EMBL" id="QIG71246.1"/>
    </source>
</evidence>
<protein>
    <submittedName>
        <fullName evidence="1">Uncharacterized protein</fullName>
    </submittedName>
</protein>
<dbReference type="EMBL" id="MN988521">
    <property type="protein sequence ID" value="QIG71246.1"/>
    <property type="molecule type" value="Genomic_DNA"/>
</dbReference>
<accession>A0A7S5R4Z5</accession>
<sequence length="79" mass="9332">MTEVVMNTTYYTMMDEDKKMVLTDYQGRRMFMLMSELIQRNIEDMIVLGDQDSLYEESKHFTGIKIIIVPVATTMRIQV</sequence>